<accession>A0A8S1YM75</accession>
<keyword evidence="3" id="KW-1185">Reference proteome</keyword>
<feature type="compositionally biased region" description="Basic and acidic residues" evidence="1">
    <location>
        <begin position="20"/>
        <end position="29"/>
    </location>
</feature>
<dbReference type="AlphaFoldDB" id="A0A8S1YM75"/>
<evidence type="ECO:0000256" key="1">
    <source>
        <dbReference type="SAM" id="MobiDB-lite"/>
    </source>
</evidence>
<organism evidence="2 3">
    <name type="scientific">Paramecium octaurelia</name>
    <dbReference type="NCBI Taxonomy" id="43137"/>
    <lineage>
        <taxon>Eukaryota</taxon>
        <taxon>Sar</taxon>
        <taxon>Alveolata</taxon>
        <taxon>Ciliophora</taxon>
        <taxon>Intramacronucleata</taxon>
        <taxon>Oligohymenophorea</taxon>
        <taxon>Peniculida</taxon>
        <taxon>Parameciidae</taxon>
        <taxon>Paramecium</taxon>
    </lineage>
</organism>
<protein>
    <submittedName>
        <fullName evidence="2">Uncharacterized protein</fullName>
    </submittedName>
</protein>
<dbReference type="Proteomes" id="UP000683925">
    <property type="component" value="Unassembled WGS sequence"/>
</dbReference>
<dbReference type="EMBL" id="CAJJDP010000194">
    <property type="protein sequence ID" value="CAD8214843.1"/>
    <property type="molecule type" value="Genomic_DNA"/>
</dbReference>
<gene>
    <name evidence="2" type="ORF">POCTA_138.1.T1900017</name>
</gene>
<name>A0A8S1YM75_PAROT</name>
<proteinExistence type="predicted"/>
<evidence type="ECO:0000313" key="3">
    <source>
        <dbReference type="Proteomes" id="UP000683925"/>
    </source>
</evidence>
<comment type="caution">
    <text evidence="2">The sequence shown here is derived from an EMBL/GenBank/DDBJ whole genome shotgun (WGS) entry which is preliminary data.</text>
</comment>
<sequence length="216" mass="25885">MVGLQPQGKRVKSKNQELQPHSKDLADSSHSRDDVELFNLVQQELWLLCKIYRFVKIRIDILTLDQKLNFYRKQHSPLLLPPLDSLYIQNIYQILQTKLSFVFEDKKYFSPTSIQIHYIKKNQKRPSHKMKWTSLSQVVSIGITTQFKQMEVCQRYWEGIKLYFTSFKSMIFEIIRKEQNVQSDFNIVKIFKIQWDLLAIYQSENFPIKEIDCKLE</sequence>
<evidence type="ECO:0000313" key="2">
    <source>
        <dbReference type="EMBL" id="CAD8214843.1"/>
    </source>
</evidence>
<feature type="region of interest" description="Disordered" evidence="1">
    <location>
        <begin position="1"/>
        <end position="29"/>
    </location>
</feature>
<reference evidence="2" key="1">
    <citation type="submission" date="2021-01" db="EMBL/GenBank/DDBJ databases">
        <authorList>
            <consortium name="Genoscope - CEA"/>
            <person name="William W."/>
        </authorList>
    </citation>
    <scope>NUCLEOTIDE SEQUENCE</scope>
</reference>